<dbReference type="EMBL" id="QTSX02006450">
    <property type="protein sequence ID" value="KAJ9054373.1"/>
    <property type="molecule type" value="Genomic_DNA"/>
</dbReference>
<proteinExistence type="predicted"/>
<evidence type="ECO:0000313" key="2">
    <source>
        <dbReference type="Proteomes" id="UP001165960"/>
    </source>
</evidence>
<gene>
    <name evidence="1" type="primary">RMD1_1</name>
    <name evidence="1" type="ORF">DSO57_1015378</name>
</gene>
<name>A0ACC2RWF8_9FUNG</name>
<evidence type="ECO:0000313" key="1">
    <source>
        <dbReference type="EMBL" id="KAJ9054373.1"/>
    </source>
</evidence>
<keyword evidence="2" id="KW-1185">Reference proteome</keyword>
<reference evidence="1" key="1">
    <citation type="submission" date="2022-04" db="EMBL/GenBank/DDBJ databases">
        <title>Genome of the entomopathogenic fungus Entomophthora muscae.</title>
        <authorList>
            <person name="Elya C."/>
            <person name="Lovett B.R."/>
            <person name="Lee E."/>
            <person name="Macias A.M."/>
            <person name="Hajek A.E."/>
            <person name="De Bivort B.L."/>
            <person name="Kasson M.T."/>
            <person name="De Fine Licht H.H."/>
            <person name="Stajich J.E."/>
        </authorList>
    </citation>
    <scope>NUCLEOTIDE SEQUENCE</scope>
    <source>
        <strain evidence="1">Berkeley</strain>
    </source>
</reference>
<comment type="caution">
    <text evidence="1">The sequence shown here is derived from an EMBL/GenBank/DDBJ whole genome shotgun (WGS) entry which is preliminary data.</text>
</comment>
<sequence>MSNKNTPRKYASIPDNPESYPSYNSHPSASNETTPLQQKAKLKVVAGKGETKNKVSSQVVGNQAKLPPRTTKVSQKLAFFPEHDQPIILPEEISDDEVYNQITQIPAGTVRKQAQQYSKKLKQKLPRVTSYSTAGSYKLDSLLKYFQTQRAQYGCAPKIFDECLYTPFNFSRLNVPGQVTIPLSELGSFENENSETASALDSDSENIIDIALPGMGEVFIFDYGVTVLWGLTQKQEQEVLRFLKPFEEDKIDEDDIETDEFHFHYNSSSQPKIYNDVITLRSSTSYLVKMTISHAIAQSTKMALFENLVSETIEDTKHIPQTMAETGKVNMARTSIAKKIGQLYIMKINVNLVSNILDTPEIFWSEPQLQPLYNTIRGYLEIPQRAELLNQRVDVICDMLDMLREHLNSSHGEFLEWIVIILIGFEILIGIITIFFEALNLANGSKNNGHL</sequence>
<dbReference type="Proteomes" id="UP001165960">
    <property type="component" value="Unassembled WGS sequence"/>
</dbReference>
<protein>
    <submittedName>
        <fullName evidence="1">Sporulation protein rmd1</fullName>
    </submittedName>
</protein>
<organism evidence="1 2">
    <name type="scientific">Entomophthora muscae</name>
    <dbReference type="NCBI Taxonomy" id="34485"/>
    <lineage>
        <taxon>Eukaryota</taxon>
        <taxon>Fungi</taxon>
        <taxon>Fungi incertae sedis</taxon>
        <taxon>Zoopagomycota</taxon>
        <taxon>Entomophthoromycotina</taxon>
        <taxon>Entomophthoromycetes</taxon>
        <taxon>Entomophthorales</taxon>
        <taxon>Entomophthoraceae</taxon>
        <taxon>Entomophthora</taxon>
    </lineage>
</organism>
<accession>A0ACC2RWF8</accession>